<dbReference type="Proteomes" id="UP000595437">
    <property type="component" value="Chromosome 1"/>
</dbReference>
<reference evidence="2" key="1">
    <citation type="submission" date="2021-01" db="EMBL/GenBank/DDBJ databases">
        <title>Caligus Genome Assembly.</title>
        <authorList>
            <person name="Gallardo-Escarate C."/>
        </authorList>
    </citation>
    <scope>NUCLEOTIDE SEQUENCE [LARGE SCALE GENOMIC DNA]</scope>
</reference>
<dbReference type="AlphaFoldDB" id="A0A7T8QVS2"/>
<feature type="non-terminal residue" evidence="1">
    <location>
        <position position="1"/>
    </location>
</feature>
<evidence type="ECO:0000313" key="2">
    <source>
        <dbReference type="Proteomes" id="UP000595437"/>
    </source>
</evidence>
<evidence type="ECO:0000313" key="1">
    <source>
        <dbReference type="EMBL" id="QQP56900.1"/>
    </source>
</evidence>
<gene>
    <name evidence="1" type="ORF">FKW44_001728</name>
</gene>
<protein>
    <submittedName>
        <fullName evidence="1">Uncharacterized protein</fullName>
    </submittedName>
</protein>
<proteinExistence type="predicted"/>
<dbReference type="EMBL" id="CP045890">
    <property type="protein sequence ID" value="QQP56900.1"/>
    <property type="molecule type" value="Genomic_DNA"/>
</dbReference>
<accession>A0A7T8QVS2</accession>
<keyword evidence="2" id="KW-1185">Reference proteome</keyword>
<organism evidence="1 2">
    <name type="scientific">Caligus rogercresseyi</name>
    <name type="common">Sea louse</name>
    <dbReference type="NCBI Taxonomy" id="217165"/>
    <lineage>
        <taxon>Eukaryota</taxon>
        <taxon>Metazoa</taxon>
        <taxon>Ecdysozoa</taxon>
        <taxon>Arthropoda</taxon>
        <taxon>Crustacea</taxon>
        <taxon>Multicrustacea</taxon>
        <taxon>Hexanauplia</taxon>
        <taxon>Copepoda</taxon>
        <taxon>Siphonostomatoida</taxon>
        <taxon>Caligidae</taxon>
        <taxon>Caligus</taxon>
    </lineage>
</organism>
<name>A0A7T8QVS2_CALRO</name>
<sequence length="59" mass="6499">GYNCGTVGFHIDNPRVLMRIKLLRARCSNSVLVNAEFSTKDAFVGLHYIISVISGAPYL</sequence>